<dbReference type="InterPro" id="IPR036259">
    <property type="entry name" value="MFS_trans_sf"/>
</dbReference>
<feature type="region of interest" description="Disordered" evidence="3">
    <location>
        <begin position="2408"/>
        <end position="2441"/>
    </location>
</feature>
<dbReference type="Gene3D" id="1.20.1250.20">
    <property type="entry name" value="MFS general substrate transporter like domains"/>
    <property type="match status" value="2"/>
</dbReference>
<feature type="region of interest" description="Disordered" evidence="3">
    <location>
        <begin position="1512"/>
        <end position="1554"/>
    </location>
</feature>
<feature type="transmembrane region" description="Helical" evidence="4">
    <location>
        <begin position="787"/>
        <end position="809"/>
    </location>
</feature>
<feature type="compositionally biased region" description="Polar residues" evidence="3">
    <location>
        <begin position="2536"/>
        <end position="2545"/>
    </location>
</feature>
<feature type="compositionally biased region" description="Polar residues" evidence="3">
    <location>
        <begin position="3641"/>
        <end position="3684"/>
    </location>
</feature>
<dbReference type="PANTHER" id="PTHR42342:SF1">
    <property type="entry name" value="STATIONARY PHASE PROTEIN 5"/>
    <property type="match status" value="1"/>
</dbReference>
<feature type="compositionally biased region" description="Polar residues" evidence="3">
    <location>
        <begin position="1726"/>
        <end position="1740"/>
    </location>
</feature>
<feature type="coiled-coil region" evidence="2">
    <location>
        <begin position="3048"/>
        <end position="3222"/>
    </location>
</feature>
<feature type="compositionally biased region" description="Polar residues" evidence="3">
    <location>
        <begin position="1222"/>
        <end position="1232"/>
    </location>
</feature>
<dbReference type="EMBL" id="ML987189">
    <property type="protein sequence ID" value="KAF2255807.1"/>
    <property type="molecule type" value="Genomic_DNA"/>
</dbReference>
<keyword evidence="7" id="KW-1185">Reference proteome</keyword>
<dbReference type="GO" id="GO:0043248">
    <property type="term" value="P:proteasome assembly"/>
    <property type="evidence" value="ECO:0007669"/>
    <property type="project" value="TreeGrafter"/>
</dbReference>
<feature type="transmembrane region" description="Helical" evidence="4">
    <location>
        <begin position="988"/>
        <end position="1007"/>
    </location>
</feature>
<organism evidence="6 7">
    <name type="scientific">Trematosphaeria pertusa</name>
    <dbReference type="NCBI Taxonomy" id="390896"/>
    <lineage>
        <taxon>Eukaryota</taxon>
        <taxon>Fungi</taxon>
        <taxon>Dikarya</taxon>
        <taxon>Ascomycota</taxon>
        <taxon>Pezizomycotina</taxon>
        <taxon>Dothideomycetes</taxon>
        <taxon>Pleosporomycetidae</taxon>
        <taxon>Pleosporales</taxon>
        <taxon>Massarineae</taxon>
        <taxon>Trematosphaeriaceae</taxon>
        <taxon>Trematosphaeria</taxon>
    </lineage>
</organism>
<dbReference type="InterPro" id="IPR020846">
    <property type="entry name" value="MFS_dom"/>
</dbReference>
<dbReference type="InterPro" id="IPR011701">
    <property type="entry name" value="MFS"/>
</dbReference>
<feature type="compositionally biased region" description="Basic and acidic residues" evidence="3">
    <location>
        <begin position="1436"/>
        <end position="1447"/>
    </location>
</feature>
<dbReference type="OrthoDB" id="1293114at2759"/>
<feature type="domain" description="Major facilitator superfamily (MFS) profile" evidence="5">
    <location>
        <begin position="632"/>
        <end position="1011"/>
    </location>
</feature>
<evidence type="ECO:0000256" key="1">
    <source>
        <dbReference type="ARBA" id="ARBA00004141"/>
    </source>
</evidence>
<feature type="compositionally biased region" description="Basic residues" evidence="3">
    <location>
        <begin position="1448"/>
        <end position="1457"/>
    </location>
</feature>
<sequence>MAPAVAHLHKLVAKNAKVFKAAWRHAAKLVQNQLPASVRPTQAELQPILARNAPKHPIHRIAFLKQSKGRWYSTHNAISATVRRFTTSASRSGVKFDRSSFPKSRIGDAVNRQAGRAPFASTLRPNLTGGTLGRTAGGYAWGAGRAGGARYFSHGPAAPAQVINNVSQAVRAFLISGNKAHFDGVDPHTGEKRFKTVSALQDQVNRTLNKVPRATPGSHISFNINPTVTALTPLTAVKGFTSFAAEKESLNKEGFLDVLSVDFSRAVKELAAVLKDLQRLSGLGDLPITYEPSTIKVHFPGCDAETVERICDELGVQRGVIHQDEDFDAFVGTEIALLFPFASSRTPSECSFYEKSVTGRQHPIDWRQMMSPSVMSADEYSTLSNNGMGFEDLGEEPNPWLSSPSGYGSLHSSEADEFMDIHTPLEYQGIEGIYRFMEQSDPTIFRAVSPRSRSFIAYTLWLYFRDVDFSLAWPSEKCPLRWDLGAGWLARAGGVCGGAVYAFLIPPGSVGYTYWFCYEGLRVLFVLCIVVRSIERDGDLFPRLYMTEPQRRNAGMDKEEEDYRIEDGEAEGRSIALSDKSGKGFEELGDGNADANRYVAREPREDEEEQGPQVSEKVVDVPPDGGYGWVCVACVAVINGHTWGLNSSYAVFLAYYLSNNVFPGASRLEYAFIGGLSISQALIVSPVATLTTRLFGTRTTLLIGIFFETASFIGASFASKIWHLFLTQGVCFGWGMGFLFVGSVGIAAQWFSTKRSLANGISAAGSGLGGLIYSLAAQAMIRDIGLAWTFRILGIVACVVNTVCALLVKDRNKQIGSSQLSFDHRLFRKLQFLGLLAFGVLSMLGYVVLLFSLPNYARTVGMTASQGSIIGAVLNLGQALGRPPIGYFSDTFGRLNMAATMTALCGVLVLVVWIFAKSFGVLIFFAIVGGCVAGTFWAVCAPITTEVMGIVDLPAALSITWLVLVLPTTFSEAIGLEIVSFNNGSYTGAILFTGFMYLGAAVLLWLVRAWKIGELEEVAAKAQVDERQVDPVTEGIIGDQADGAPVSGEYHELRSCQNNRDTAFVGRRQPLSADCQRQPETSTCPRKQSSRGHCLLLTARKEHQSATAADLASPFHHFLDVVECGTPPPQPRPSSSLCCCCYGMVALPVSKLNSPRHRHTLAFRLKTLLATSARVAATAGSRHALFSAWTTDSPIARRVQALEARRTSSSSLPLPSSPPSAPQTAVEANSPSEARGVPSPAQTLWTAPSPTQTLGHSSPELPPLPSLSVLGSIPRTPSTVARNDRTDTSYYTASWGSPYRNPPPPFNRQRHSSTQLGSDDFEEDSSNLQFGLEHLLPPRLVQEDSPNQFNLEHLIPRLEQNQSPNQFNLEHLIPSRLPANLETPTRAQFHPEATPRTSDLSPSEEWVRQFLEGRWNRERNDWWSDSTTDTDSGSKSNKEKESVETTLKKTHKSRRSNKTLNQQDFWSHFSKGQKEQLGKMMASRYANPDATPHSRQGSGASLRSALGRSIHADKPASPKEAPAPQSPRPSQEAASQPSPAPSVQPAATPRMRKKVLVKGKGCVISIPRDIPRGTPGYPPKPMSADALETKLQQLEREGYDTRGYGRWRGAGGLDEGPLPQNRFIWPDEAWIKADRAPGPRVRVPNKADWDAYVDHLVEAKLAALGVALGGEEETPSPMSRQASAQHPGLPFSPPLPTSSAGSHRMARQGSIVSGSFPLGPSPGHASRQSIASPSVFSNPRASMHMHRHSTFSPASFVQQTASPTGAWSPGGYFGAQGARGGSPALPLSRPDLANVVSPGSPFGIRPHPQQPQQPRTPTQHDDLLAQMQQQQQQLQAQLMQQQQQQLLGLRPSSTLAEVPEDEAEEEEVPLMKNAARPGPEIAIPTPRGHRHNISAGLEREARDAEYHLEEAIDKQFNEGGDFSTEPETTEQLKPSKLVTDASWEESRPVLHQPQPHSRAHSLAKPQQPMFGIGAQQPENPRGDSDGAKTNISDITNPSLEDGEIPETGAGTSSAQHSKAASQVSNSWRDAKFAFGKPGSAMHSKHTSRSSISKLNVEAKEFKFNPAASFSPGSFSSGFSSFSPALRSPADAVPRSNKTSIDGLSSLNVSAPAFKPDAPVFKPDAPSFKPVAAAPVFKAAVEAPEFKPGSMPSSGFSFLSGGPSFKPDAPAFNPGSATFSASNSAPTNFSSKIFGNVAISASDIVKPAKRSKAIPIVRPDATRQKTPEKAEEEEEHEDEEGRITQADGREKRARRGRDDGDEVPKFALQPFLSSQQPLGEARQPRAPKQDLQIEREAGPDEKENLSPDASRAPSKSKSPEPLSVQRAAQPVEPSMPTPQTDESVETQIDDVTSHESDAVTPTAEEAPQPVMKKHSHKSSLSATAKPFEFRPQFGPSGYDFGIHVTKPSVTQTDDFDDTHISPPRHVSRSPATTFRPSDDGSYKTALETRRHVPYPESESVDFDHLGQASFNDIDAVMKHMNEEGSDFGVERDENSWDQSSSRRSPHEFVRSDLPPHANLRSDAPSPSPRRLYAPRNINASSTSITQDPFDDERAGIAYESPVHRLNNADEVPMSDWDEGIVSEGEDKVQTRSRFFDKHVDDIIGRLLQTRLGPLERNLQDIHESIAMMSHRSGRGRRSMSTTDRLESDADDEDDDIGTDSFYRSRSPKKDRKLEKIRSIVREALESHQPQVTSLPVPVPEPVLPEKIREIVVDALATQQPQIAPAEHVKPENVRDIIMEALAHHQPQWTPPKFEPVPAEQIKAIVEEAVVAHKPLPAAPAPEPLKPEDIRAIVEETFVAHRPAPPEPTAETIKQEDIRSIVAEALVSHVPKVSAEPIQPDDIRSIVMEAFATHAPPPAPVPVPEQIWPDDIKAIVTEALASQQRQMPAVEPLQPETIRSIVAEALLSHQPPAPAAPAVEPLQPETIRSIVTEALTSHQPLAPAAPVVEPVQPDMIRSIVAEALASHKPATLEAPIDIPQPQIDMSEIYQVIGSLKASIAQTTSHHLQAEDVRELIDDAFKRQSMEVAKREESQAIQERDTRVADLEAMLKEATLRFDAEAEARKELEAREEKSTRLIQVTEEELALLRQQASDDENKIRALQEEAENSRRSLDAFQDDDDEVRTKLDALQAENEELKLKAVAFQTAEQDVKKKLDAVTAENEALTFTLEEHRISANKWRSDLQHANDEVEKMRKAIDQSRLQAEEATRVRESMRAKFEKLQQDMILASGQAAAERAQWQKSDEAHMKKYEVLSARIEAEGRTRERLERELERLESQEREGMKLRVTLEQTQKHNTRLEETIEEIRQEALEHKRAADRYEREFREAREAAHVEIRRMRVLMEADLDKANNQVNIVRHELESEVARVRAELDNVRMDADTTKEKHELDLEAAADAKKAAVEEALERKELALQEQQAAFERRLEIVNKEHAREFDIAREDKERAEAFQNERLALAASKMDHLNDKVALLEEKLAVAKEAASAAVAHARNVKLPASAPTSYASGAEKISPQALRESIAVLQEQLQERESRIESLEHKLAEVDTDAPAKLKERDTEIGWLRELLGVRIDDLNDLINALAQPAFDRETVRDAAIRIRTNLQMEQQEKERLVAGGQQSFPTLATLSNFASPKAVQLAAAIGNWRKGRENATSSLAGNSSANTSRTHTPSRSNPPSAQSFLSGLMTPPTSNLRRTPDLPSSGVRPAPIRTDSTSSRGSAGFPSLGKQPVPSTPPLLRKASYDRDAEVERFSESGFYDDESTVDGDMTPIGLNFGQELRR</sequence>
<feature type="transmembrane region" description="Helical" evidence="4">
    <location>
        <begin position="922"/>
        <end position="944"/>
    </location>
</feature>
<feature type="region of interest" description="Disordered" evidence="3">
    <location>
        <begin position="2070"/>
        <end position="2100"/>
    </location>
</feature>
<dbReference type="PROSITE" id="PS50850">
    <property type="entry name" value="MFS"/>
    <property type="match status" value="1"/>
</dbReference>
<gene>
    <name evidence="6" type="ORF">BU26DRAFT_545337</name>
</gene>
<dbReference type="GO" id="GO:0016020">
    <property type="term" value="C:membrane"/>
    <property type="evidence" value="ECO:0007669"/>
    <property type="project" value="UniProtKB-SubCell"/>
</dbReference>
<dbReference type="PANTHER" id="PTHR42342">
    <property type="entry name" value="STATIONARY PHASE PROTEIN 5"/>
    <property type="match status" value="1"/>
</dbReference>
<evidence type="ECO:0000256" key="2">
    <source>
        <dbReference type="SAM" id="Coils"/>
    </source>
</evidence>
<feature type="region of interest" description="Disordered" evidence="3">
    <location>
        <begin position="3641"/>
        <end position="3770"/>
    </location>
</feature>
<feature type="region of interest" description="Disordered" evidence="3">
    <location>
        <begin position="2207"/>
        <end position="2380"/>
    </location>
</feature>
<keyword evidence="4" id="KW-1133">Transmembrane helix</keyword>
<keyword evidence="4" id="KW-0812">Transmembrane</keyword>
<feature type="compositionally biased region" description="Low complexity" evidence="3">
    <location>
        <begin position="1805"/>
        <end position="1817"/>
    </location>
</feature>
<dbReference type="RefSeq" id="XP_033690811.1">
    <property type="nucleotide sequence ID" value="XM_033831782.1"/>
</dbReference>
<name>A0A6A6J0H2_9PLEO</name>
<feature type="compositionally biased region" description="Basic and acidic residues" evidence="3">
    <location>
        <begin position="2286"/>
        <end position="2304"/>
    </location>
</feature>
<feature type="coiled-coil region" evidence="2">
    <location>
        <begin position="3248"/>
        <end position="3414"/>
    </location>
</feature>
<feature type="region of interest" description="Disordered" evidence="3">
    <location>
        <begin position="1916"/>
        <end position="2024"/>
    </location>
</feature>
<feature type="compositionally biased region" description="Polar residues" evidence="3">
    <location>
        <begin position="1987"/>
        <end position="1998"/>
    </location>
</feature>
<dbReference type="CDD" id="cd17352">
    <property type="entry name" value="MFS_MCT_SLC16"/>
    <property type="match status" value="1"/>
</dbReference>
<proteinExistence type="predicted"/>
<reference evidence="6" key="1">
    <citation type="journal article" date="2020" name="Stud. Mycol.">
        <title>101 Dothideomycetes genomes: a test case for predicting lifestyles and emergence of pathogens.</title>
        <authorList>
            <person name="Haridas S."/>
            <person name="Albert R."/>
            <person name="Binder M."/>
            <person name="Bloem J."/>
            <person name="Labutti K."/>
            <person name="Salamov A."/>
            <person name="Andreopoulos B."/>
            <person name="Baker S."/>
            <person name="Barry K."/>
            <person name="Bills G."/>
            <person name="Bluhm B."/>
            <person name="Cannon C."/>
            <person name="Castanera R."/>
            <person name="Culley D."/>
            <person name="Daum C."/>
            <person name="Ezra D."/>
            <person name="Gonzalez J."/>
            <person name="Henrissat B."/>
            <person name="Kuo A."/>
            <person name="Liang C."/>
            <person name="Lipzen A."/>
            <person name="Lutzoni F."/>
            <person name="Magnuson J."/>
            <person name="Mondo S."/>
            <person name="Nolan M."/>
            <person name="Ohm R."/>
            <person name="Pangilinan J."/>
            <person name="Park H.-J."/>
            <person name="Ramirez L."/>
            <person name="Alfaro M."/>
            <person name="Sun H."/>
            <person name="Tritt A."/>
            <person name="Yoshinaga Y."/>
            <person name="Zwiers L.-H."/>
            <person name="Turgeon B."/>
            <person name="Goodwin S."/>
            <person name="Spatafora J."/>
            <person name="Crous P."/>
            <person name="Grigoriev I."/>
        </authorList>
    </citation>
    <scope>NUCLEOTIDE SEQUENCE</scope>
    <source>
        <strain evidence="6">CBS 122368</strain>
    </source>
</reference>
<feature type="coiled-coil region" evidence="2">
    <location>
        <begin position="3448"/>
        <end position="3475"/>
    </location>
</feature>
<feature type="compositionally biased region" description="Basic and acidic residues" evidence="3">
    <location>
        <begin position="2219"/>
        <end position="2228"/>
    </location>
</feature>
<comment type="subcellular location">
    <subcellularLocation>
        <location evidence="1">Membrane</location>
        <topology evidence="1">Multi-pass membrane protein</topology>
    </subcellularLocation>
</comment>
<feature type="region of interest" description="Disordered" evidence="3">
    <location>
        <begin position="2485"/>
        <end position="2547"/>
    </location>
</feature>
<dbReference type="InterPro" id="IPR038816">
    <property type="entry name" value="Stationary_phase_5"/>
</dbReference>
<accession>A0A6A6J0H2</accession>
<evidence type="ECO:0000256" key="3">
    <source>
        <dbReference type="SAM" id="MobiDB-lite"/>
    </source>
</evidence>
<dbReference type="Proteomes" id="UP000800094">
    <property type="component" value="Unassembled WGS sequence"/>
</dbReference>
<evidence type="ECO:0000259" key="5">
    <source>
        <dbReference type="PROSITE" id="PS50850"/>
    </source>
</evidence>
<feature type="coiled-coil region" evidence="2">
    <location>
        <begin position="3512"/>
        <end position="3539"/>
    </location>
</feature>
<feature type="compositionally biased region" description="Polar residues" evidence="3">
    <location>
        <begin position="2009"/>
        <end position="2024"/>
    </location>
</feature>
<evidence type="ECO:0000256" key="4">
    <source>
        <dbReference type="SAM" id="Phobius"/>
    </source>
</evidence>
<dbReference type="GeneID" id="54585112"/>
<protein>
    <recommendedName>
        <fullName evidence="5">Major facilitator superfamily (MFS) profile domain-containing protein</fullName>
    </recommendedName>
</protein>
<keyword evidence="2" id="KW-0175">Coiled coil</keyword>
<feature type="region of interest" description="Disordered" evidence="3">
    <location>
        <begin position="1670"/>
        <end position="1747"/>
    </location>
</feature>
<feature type="transmembrane region" description="Helical" evidence="4">
    <location>
        <begin position="670"/>
        <end position="688"/>
    </location>
</feature>
<evidence type="ECO:0000313" key="6">
    <source>
        <dbReference type="EMBL" id="KAF2255807.1"/>
    </source>
</evidence>
<feature type="region of interest" description="Disordered" evidence="3">
    <location>
        <begin position="1202"/>
        <end position="1324"/>
    </location>
</feature>
<feature type="transmembrane region" description="Helical" evidence="4">
    <location>
        <begin position="725"/>
        <end position="748"/>
    </location>
</feature>
<feature type="compositionally biased region" description="Basic and acidic residues" evidence="3">
    <location>
        <begin position="3730"/>
        <end position="3742"/>
    </location>
</feature>
<feature type="compositionally biased region" description="Acidic residues" evidence="3">
    <location>
        <begin position="2647"/>
        <end position="2656"/>
    </location>
</feature>
<feature type="compositionally biased region" description="Low complexity" evidence="3">
    <location>
        <begin position="2070"/>
        <end position="2084"/>
    </location>
</feature>
<feature type="region of interest" description="Disordered" evidence="3">
    <location>
        <begin position="1794"/>
        <end position="1819"/>
    </location>
</feature>
<dbReference type="Pfam" id="PF07690">
    <property type="entry name" value="MFS_1"/>
    <property type="match status" value="2"/>
</dbReference>
<feature type="compositionally biased region" description="Low complexity" evidence="3">
    <location>
        <begin position="1528"/>
        <end position="1549"/>
    </location>
</feature>
<feature type="transmembrane region" description="Helical" evidence="4">
    <location>
        <begin position="956"/>
        <end position="976"/>
    </location>
</feature>
<feature type="region of interest" description="Disordered" evidence="3">
    <location>
        <begin position="2629"/>
        <end position="2666"/>
    </location>
</feature>
<dbReference type="GO" id="GO:0022857">
    <property type="term" value="F:transmembrane transporter activity"/>
    <property type="evidence" value="ECO:0007669"/>
    <property type="project" value="InterPro"/>
</dbReference>
<feature type="transmembrane region" description="Helical" evidence="4">
    <location>
        <begin position="700"/>
        <end position="719"/>
    </location>
</feature>
<feature type="region of interest" description="Disordered" evidence="3">
    <location>
        <begin position="1421"/>
        <end position="1477"/>
    </location>
</feature>
<feature type="compositionally biased region" description="Polar residues" evidence="3">
    <location>
        <begin position="1240"/>
        <end position="1253"/>
    </location>
</feature>
<dbReference type="SUPFAM" id="SSF103473">
    <property type="entry name" value="MFS general substrate transporter"/>
    <property type="match status" value="1"/>
</dbReference>
<feature type="compositionally biased region" description="Basic and acidic residues" evidence="3">
    <location>
        <begin position="2238"/>
        <end position="2263"/>
    </location>
</feature>
<feature type="transmembrane region" description="Helical" evidence="4">
    <location>
        <begin position="897"/>
        <end position="915"/>
    </location>
</feature>
<dbReference type="GO" id="GO:0070628">
    <property type="term" value="F:proteasome binding"/>
    <property type="evidence" value="ECO:0007669"/>
    <property type="project" value="InterPro"/>
</dbReference>
<feature type="transmembrane region" description="Helical" evidence="4">
    <location>
        <begin position="760"/>
        <end position="781"/>
    </location>
</feature>
<feature type="transmembrane region" description="Helical" evidence="4">
    <location>
        <begin position="830"/>
        <end position="853"/>
    </location>
</feature>
<keyword evidence="4" id="KW-0472">Membrane</keyword>
<evidence type="ECO:0000313" key="7">
    <source>
        <dbReference type="Proteomes" id="UP000800094"/>
    </source>
</evidence>